<name>A0A1H9GJC2_9SPIR</name>
<dbReference type="Pfam" id="PF13529">
    <property type="entry name" value="Peptidase_C39_2"/>
    <property type="match status" value="1"/>
</dbReference>
<sequence>MAKTKGGSMPGKIVYEIVKFLLTAFVITTIVNIILMGPLKPHFNRKAKFSKFFVSPASNTVKTADNSYFEFQQGGGCAGYSSAFVLRHSGESINGEEAFKDVPFQMKGGIAFPKGITGFFKKRGIKMTACTGNFAALQNEIARGKPVIVVIRSFVGKSYLHFACITGYDEENIYFADSIKDWVNVEDNGNYYNRTIPVSEFKKLWNTSMLKMPLYRNMFYVMK</sequence>
<feature type="transmembrane region" description="Helical" evidence="1">
    <location>
        <begin position="20"/>
        <end position="39"/>
    </location>
</feature>
<evidence type="ECO:0000256" key="1">
    <source>
        <dbReference type="SAM" id="Phobius"/>
    </source>
</evidence>
<keyword evidence="1" id="KW-0472">Membrane</keyword>
<dbReference type="Gene3D" id="3.90.70.10">
    <property type="entry name" value="Cysteine proteinases"/>
    <property type="match status" value="1"/>
</dbReference>
<dbReference type="AlphaFoldDB" id="A0A1H9GJC2"/>
<evidence type="ECO:0000313" key="4">
    <source>
        <dbReference type="Proteomes" id="UP000182360"/>
    </source>
</evidence>
<keyword evidence="1" id="KW-0812">Transmembrane</keyword>
<evidence type="ECO:0000313" key="3">
    <source>
        <dbReference type="EMBL" id="SEQ50177.1"/>
    </source>
</evidence>
<dbReference type="EMBL" id="FOFU01000005">
    <property type="protein sequence ID" value="SEQ50177.1"/>
    <property type="molecule type" value="Genomic_DNA"/>
</dbReference>
<accession>A0A1H9GJC2</accession>
<evidence type="ECO:0000259" key="2">
    <source>
        <dbReference type="Pfam" id="PF13529"/>
    </source>
</evidence>
<proteinExistence type="predicted"/>
<reference evidence="3 4" key="1">
    <citation type="submission" date="2016-10" db="EMBL/GenBank/DDBJ databases">
        <authorList>
            <person name="de Groot N.N."/>
        </authorList>
    </citation>
    <scope>NUCLEOTIDE SEQUENCE [LARGE SCALE GENOMIC DNA]</scope>
    <source>
        <strain evidence="3 4">B25</strain>
    </source>
</reference>
<dbReference type="OrthoDB" id="9814129at2"/>
<feature type="domain" description="Peptidase C39-like" evidence="2">
    <location>
        <begin position="74"/>
        <end position="178"/>
    </location>
</feature>
<gene>
    <name evidence="3" type="ORF">SAMN04487977_10522</name>
</gene>
<dbReference type="RefSeq" id="WP_074643622.1">
    <property type="nucleotide sequence ID" value="NZ_FOFU01000005.1"/>
</dbReference>
<keyword evidence="4" id="KW-1185">Reference proteome</keyword>
<keyword evidence="1" id="KW-1133">Transmembrane helix</keyword>
<dbReference type="InterPro" id="IPR039564">
    <property type="entry name" value="Peptidase_C39-like"/>
</dbReference>
<organism evidence="3 4">
    <name type="scientific">Treponema bryantii</name>
    <dbReference type="NCBI Taxonomy" id="163"/>
    <lineage>
        <taxon>Bacteria</taxon>
        <taxon>Pseudomonadati</taxon>
        <taxon>Spirochaetota</taxon>
        <taxon>Spirochaetia</taxon>
        <taxon>Spirochaetales</taxon>
        <taxon>Treponemataceae</taxon>
        <taxon>Treponema</taxon>
    </lineage>
</organism>
<protein>
    <submittedName>
        <fullName evidence="3">Peptidase_C39 like family protein</fullName>
    </submittedName>
</protein>
<dbReference type="Proteomes" id="UP000182360">
    <property type="component" value="Unassembled WGS sequence"/>
</dbReference>